<evidence type="ECO:0000313" key="2">
    <source>
        <dbReference type="EMBL" id="SFV58036.1"/>
    </source>
</evidence>
<proteinExistence type="predicted"/>
<evidence type="ECO:0000259" key="1">
    <source>
        <dbReference type="Pfam" id="PF13612"/>
    </source>
</evidence>
<dbReference type="EMBL" id="FPHK01000029">
    <property type="protein sequence ID" value="SFV58036.1"/>
    <property type="molecule type" value="Genomic_DNA"/>
</dbReference>
<dbReference type="AlphaFoldDB" id="A0A1W1BWY2"/>
<reference evidence="2" key="1">
    <citation type="submission" date="2016-10" db="EMBL/GenBank/DDBJ databases">
        <authorList>
            <person name="de Groot N.N."/>
        </authorList>
    </citation>
    <scope>NUCLEOTIDE SEQUENCE</scope>
</reference>
<dbReference type="NCBIfam" id="NF033520">
    <property type="entry name" value="transpos_IS982"/>
    <property type="match status" value="1"/>
</dbReference>
<name>A0A1W1BWY2_9ZZZZ</name>
<dbReference type="InterPro" id="IPR025668">
    <property type="entry name" value="Tnp_DDE_dom"/>
</dbReference>
<feature type="domain" description="Transposase DDE" evidence="1">
    <location>
        <begin position="105"/>
        <end position="259"/>
    </location>
</feature>
<accession>A0A1W1BWY2</accession>
<sequence>MILTKLFVEIDDFMKVYEQNFNQELIGDGKKQRKRDTKLSFSEIMTIVVYFHMSGYRTFKDFYLKHISMLHKQTFPDLVSYNRFVELMPRVLLPLSVFMKTKRTGKSTGITFVDSTTIDVCHNRRIHQHKVFKGIAQRGKSSTGWFYGFKLHLLVNEFGEIVNFAFTPGNTDDRNEELMKKLTKNISGKLIGDKGYLSKKLFNLLWKNGIQLITKIKKNMKNKLMPLLDKLLLRKRALIESVNDQLKNISQLEHSRHRSPANAMVNWISALVAYSYQPKKPSINFSTNQRDLIVL</sequence>
<dbReference type="Pfam" id="PF13612">
    <property type="entry name" value="DDE_Tnp_1_3"/>
    <property type="match status" value="1"/>
</dbReference>
<organism evidence="2">
    <name type="scientific">hydrothermal vent metagenome</name>
    <dbReference type="NCBI Taxonomy" id="652676"/>
    <lineage>
        <taxon>unclassified sequences</taxon>
        <taxon>metagenomes</taxon>
        <taxon>ecological metagenomes</taxon>
    </lineage>
</organism>
<gene>
    <name evidence="2" type="ORF">MNB_SM-6-1169</name>
</gene>
<protein>
    <submittedName>
        <fullName evidence="2">Mobile element protein</fullName>
    </submittedName>
</protein>